<keyword evidence="6 7" id="KW-0472">Membrane</keyword>
<dbReference type="Gene3D" id="3.30.70.100">
    <property type="match status" value="1"/>
</dbReference>
<evidence type="ECO:0000256" key="6">
    <source>
        <dbReference type="ARBA" id="ARBA00023136"/>
    </source>
</evidence>
<dbReference type="InterPro" id="IPR018303">
    <property type="entry name" value="ATPase_P-typ_P_site"/>
</dbReference>
<dbReference type="InterPro" id="IPR023299">
    <property type="entry name" value="ATPase_P-typ_cyto_dom_N"/>
</dbReference>
<dbReference type="SUPFAM" id="SSF55008">
    <property type="entry name" value="HMA, heavy metal-associated domain"/>
    <property type="match status" value="1"/>
</dbReference>
<dbReference type="InterPro" id="IPR008250">
    <property type="entry name" value="ATPase_P-typ_transduc_dom_A_sf"/>
</dbReference>
<evidence type="ECO:0000256" key="5">
    <source>
        <dbReference type="ARBA" id="ARBA00022989"/>
    </source>
</evidence>
<keyword evidence="7" id="KW-0547">Nucleotide-binding</keyword>
<dbReference type="InterPro" id="IPR023298">
    <property type="entry name" value="ATPase_P-typ_TM_dom_sf"/>
</dbReference>
<dbReference type="SFLD" id="SFLDS00003">
    <property type="entry name" value="Haloacid_Dehalogenase"/>
    <property type="match status" value="1"/>
</dbReference>
<sequence length="837" mass="90157">MFLEDILDSGPVGVDTERGSGAFEKVVLSVQGMTCSGCEKKLIKAFRRIPTIRNEKTSQVLARAEYEIDISVISIDESISQLKRVTSYSFEQLADDIGQALEILSGHPDALMKVGQCPGVQLVDRPDNNNPQLLRIYYNAAEVGARDLLEHRLADIKPRLAPPQAHPSLIAGKKQVRRDGGLFFISAFLTLPVLVFSWAPIPHKGSVVYQVVSLVAASLIQVGVAFEFYPSAFKSLFRSRVIEMDLLIVLSTTAAYAFSVTAFAFMVSGNALETGTFFETSTLLATLILLGRFISELARQKATESISIRSLQTQTAILIDNGNRNVIRVVDARLLQFGDTFRVMPHSSVVTDGIVVYGGSEVNESMVTGEPIPVAKAKDSHVLAGSMNGTGNLDVKLVNLPGQNTISAIADMVDAAELTKPRSQAIADTVAGYFVPVIVAITLIVFVTWVLVGILIQHISHKSAAVNALTYAIATLIISCPCAIGLAVPMVVVIAGGVAAKYGVVFKSPQTIEIARKTTDVVFDKTGTLTQGRMSVVRQFYLGFEKSMTEGFLLGMTQDAKHPVSIAIAEALAASGVKPNRLDSIDVIPGCGIEGRVQDSQIRAGNARWLHVETNTHVQAMLREGLTTFCVEYDQYLVAIFGLRDTIRPEAPRVVRELKERGIMVHILSGDDDIAVRHTATVLNIDSENVVAGAGPADKQAYVRSLTEKKPGSTVIFCGDGTNDAVALAQATLGIHINSGSATEVAKSAADVVLVRPDLQGVITAIDISRSAFRRILFNFGWSAVYNVFAILLAAGAFVAAFDKARIRPEFAGLGEIASVLPVIVIAFTMKYFNYGR</sequence>
<comment type="similarity">
    <text evidence="7">Belongs to the cation transport ATPase (P-type) (TC 3.A.3) family. Type IB subfamily.</text>
</comment>
<evidence type="ECO:0000313" key="10">
    <source>
        <dbReference type="EMBL" id="KAF2760312.1"/>
    </source>
</evidence>
<dbReference type="Pfam" id="PF24534">
    <property type="entry name" value="HMA_PCA1"/>
    <property type="match status" value="1"/>
</dbReference>
<feature type="transmembrane region" description="Helical" evidence="7">
    <location>
        <begin position="207"/>
        <end position="226"/>
    </location>
</feature>
<evidence type="ECO:0000256" key="3">
    <source>
        <dbReference type="ARBA" id="ARBA00022723"/>
    </source>
</evidence>
<evidence type="ECO:0000256" key="2">
    <source>
        <dbReference type="ARBA" id="ARBA00022692"/>
    </source>
</evidence>
<dbReference type="NCBIfam" id="TIGR01511">
    <property type="entry name" value="ATPase-IB1_Cu"/>
    <property type="match status" value="1"/>
</dbReference>
<feature type="transmembrane region" description="Helical" evidence="7">
    <location>
        <begin position="246"/>
        <end position="268"/>
    </location>
</feature>
<evidence type="ECO:0000313" key="11">
    <source>
        <dbReference type="Proteomes" id="UP000799437"/>
    </source>
</evidence>
<dbReference type="InterPro" id="IPR059000">
    <property type="entry name" value="ATPase_P-type_domA"/>
</dbReference>
<proteinExistence type="inferred from homology"/>
<dbReference type="GO" id="GO:0019829">
    <property type="term" value="F:ATPase-coupled monoatomic cation transmembrane transporter activity"/>
    <property type="evidence" value="ECO:0007669"/>
    <property type="project" value="InterPro"/>
</dbReference>
<keyword evidence="7" id="KW-0067">ATP-binding</keyword>
<dbReference type="RefSeq" id="XP_033602763.1">
    <property type="nucleotide sequence ID" value="XM_033741726.1"/>
</dbReference>
<dbReference type="NCBIfam" id="TIGR01494">
    <property type="entry name" value="ATPase_P-type"/>
    <property type="match status" value="1"/>
</dbReference>
<dbReference type="Gene3D" id="3.40.1110.10">
    <property type="entry name" value="Calcium-transporting ATPase, cytoplasmic domain N"/>
    <property type="match status" value="1"/>
</dbReference>
<dbReference type="PANTHER" id="PTHR46594:SF4">
    <property type="entry name" value="P-TYPE CATION-TRANSPORTING ATPASE"/>
    <property type="match status" value="1"/>
</dbReference>
<feature type="domain" description="PCA1 HMA heavy metal-associated" evidence="9">
    <location>
        <begin position="98"/>
        <end position="164"/>
    </location>
</feature>
<organism evidence="10 11">
    <name type="scientific">Pseudovirgaria hyperparasitica</name>
    <dbReference type="NCBI Taxonomy" id="470096"/>
    <lineage>
        <taxon>Eukaryota</taxon>
        <taxon>Fungi</taxon>
        <taxon>Dikarya</taxon>
        <taxon>Ascomycota</taxon>
        <taxon>Pezizomycotina</taxon>
        <taxon>Dothideomycetes</taxon>
        <taxon>Dothideomycetes incertae sedis</taxon>
        <taxon>Acrospermales</taxon>
        <taxon>Acrospermaceae</taxon>
        <taxon>Pseudovirgaria</taxon>
    </lineage>
</organism>
<name>A0A6A6WBV4_9PEZI</name>
<evidence type="ECO:0000259" key="9">
    <source>
        <dbReference type="Pfam" id="PF24534"/>
    </source>
</evidence>
<evidence type="ECO:0000259" key="8">
    <source>
        <dbReference type="Pfam" id="PF00122"/>
    </source>
</evidence>
<dbReference type="SUPFAM" id="SSF81665">
    <property type="entry name" value="Calcium ATPase, transmembrane domain M"/>
    <property type="match status" value="1"/>
</dbReference>
<dbReference type="PROSITE" id="PS00154">
    <property type="entry name" value="ATPASE_E1_E2"/>
    <property type="match status" value="1"/>
</dbReference>
<protein>
    <submittedName>
        <fullName evidence="10">Putative P-type cation-transporting ATPase</fullName>
    </submittedName>
</protein>
<dbReference type="SUPFAM" id="SSF81653">
    <property type="entry name" value="Calcium ATPase, transduction domain A"/>
    <property type="match status" value="1"/>
</dbReference>
<dbReference type="PRINTS" id="PR00119">
    <property type="entry name" value="CATATPASE"/>
</dbReference>
<dbReference type="Gene3D" id="2.70.150.10">
    <property type="entry name" value="Calcium-transporting ATPase, cytoplasmic transduction domain A"/>
    <property type="match status" value="1"/>
</dbReference>
<dbReference type="PANTHER" id="PTHR46594">
    <property type="entry name" value="P-TYPE CATION-TRANSPORTING ATPASE"/>
    <property type="match status" value="1"/>
</dbReference>
<comment type="subcellular location">
    <subcellularLocation>
        <location evidence="1 7">Membrane</location>
    </subcellularLocation>
</comment>
<evidence type="ECO:0000256" key="4">
    <source>
        <dbReference type="ARBA" id="ARBA00022967"/>
    </source>
</evidence>
<keyword evidence="5 7" id="KW-1133">Transmembrane helix</keyword>
<dbReference type="GeneID" id="54482780"/>
<feature type="transmembrane region" description="Helical" evidence="7">
    <location>
        <begin position="811"/>
        <end position="833"/>
    </location>
</feature>
<feature type="domain" description="P-type ATPase A" evidence="8">
    <location>
        <begin position="314"/>
        <end position="413"/>
    </location>
</feature>
<dbReference type="GO" id="GO:0046872">
    <property type="term" value="F:metal ion binding"/>
    <property type="evidence" value="ECO:0007669"/>
    <property type="project" value="UniProtKB-KW"/>
</dbReference>
<keyword evidence="11" id="KW-1185">Reference proteome</keyword>
<dbReference type="Gene3D" id="3.40.50.1000">
    <property type="entry name" value="HAD superfamily/HAD-like"/>
    <property type="match status" value="1"/>
</dbReference>
<dbReference type="SUPFAM" id="SSF56784">
    <property type="entry name" value="HAD-like"/>
    <property type="match status" value="1"/>
</dbReference>
<dbReference type="SFLD" id="SFLDG00002">
    <property type="entry name" value="C1.7:_P-type_atpase_like"/>
    <property type="match status" value="1"/>
</dbReference>
<feature type="transmembrane region" description="Helical" evidence="7">
    <location>
        <begin position="468"/>
        <end position="500"/>
    </location>
</feature>
<dbReference type="NCBIfam" id="TIGR01525">
    <property type="entry name" value="ATPase-IB_hvy"/>
    <property type="match status" value="1"/>
</dbReference>
<dbReference type="GO" id="GO:0016887">
    <property type="term" value="F:ATP hydrolysis activity"/>
    <property type="evidence" value="ECO:0007669"/>
    <property type="project" value="InterPro"/>
</dbReference>
<dbReference type="OrthoDB" id="432719at2759"/>
<dbReference type="InterPro" id="IPR023214">
    <property type="entry name" value="HAD_sf"/>
</dbReference>
<dbReference type="Pfam" id="PF00702">
    <property type="entry name" value="Hydrolase"/>
    <property type="match status" value="1"/>
</dbReference>
<dbReference type="InterPro" id="IPR001757">
    <property type="entry name" value="P_typ_ATPase"/>
</dbReference>
<dbReference type="Proteomes" id="UP000799437">
    <property type="component" value="Unassembled WGS sequence"/>
</dbReference>
<dbReference type="InterPro" id="IPR036163">
    <property type="entry name" value="HMA_dom_sf"/>
</dbReference>
<dbReference type="GO" id="GO:0005524">
    <property type="term" value="F:ATP binding"/>
    <property type="evidence" value="ECO:0007669"/>
    <property type="project" value="UniProtKB-UniRule"/>
</dbReference>
<reference evidence="10" key="1">
    <citation type="journal article" date="2020" name="Stud. Mycol.">
        <title>101 Dothideomycetes genomes: a test case for predicting lifestyles and emergence of pathogens.</title>
        <authorList>
            <person name="Haridas S."/>
            <person name="Albert R."/>
            <person name="Binder M."/>
            <person name="Bloem J."/>
            <person name="Labutti K."/>
            <person name="Salamov A."/>
            <person name="Andreopoulos B."/>
            <person name="Baker S."/>
            <person name="Barry K."/>
            <person name="Bills G."/>
            <person name="Bluhm B."/>
            <person name="Cannon C."/>
            <person name="Castanera R."/>
            <person name="Culley D."/>
            <person name="Daum C."/>
            <person name="Ezra D."/>
            <person name="Gonzalez J."/>
            <person name="Henrissat B."/>
            <person name="Kuo A."/>
            <person name="Liang C."/>
            <person name="Lipzen A."/>
            <person name="Lutzoni F."/>
            <person name="Magnuson J."/>
            <person name="Mondo S."/>
            <person name="Nolan M."/>
            <person name="Ohm R."/>
            <person name="Pangilinan J."/>
            <person name="Park H.-J."/>
            <person name="Ramirez L."/>
            <person name="Alfaro M."/>
            <person name="Sun H."/>
            <person name="Tritt A."/>
            <person name="Yoshinaga Y."/>
            <person name="Zwiers L.-H."/>
            <person name="Turgeon B."/>
            <person name="Goodwin S."/>
            <person name="Spatafora J."/>
            <person name="Crous P."/>
            <person name="Grigoriev I."/>
        </authorList>
    </citation>
    <scope>NUCLEOTIDE SEQUENCE</scope>
    <source>
        <strain evidence="10">CBS 121739</strain>
    </source>
</reference>
<dbReference type="EMBL" id="ML996568">
    <property type="protein sequence ID" value="KAF2760312.1"/>
    <property type="molecule type" value="Genomic_DNA"/>
</dbReference>
<feature type="transmembrane region" description="Helical" evidence="7">
    <location>
        <begin position="274"/>
        <end position="294"/>
    </location>
</feature>
<evidence type="ECO:0000256" key="7">
    <source>
        <dbReference type="RuleBase" id="RU362081"/>
    </source>
</evidence>
<dbReference type="AlphaFoldDB" id="A0A6A6WBV4"/>
<dbReference type="GO" id="GO:0016020">
    <property type="term" value="C:membrane"/>
    <property type="evidence" value="ECO:0007669"/>
    <property type="project" value="UniProtKB-SubCell"/>
</dbReference>
<gene>
    <name evidence="10" type="ORF">EJ05DRAFT_436080</name>
</gene>
<keyword evidence="2 7" id="KW-0812">Transmembrane</keyword>
<keyword evidence="4" id="KW-1278">Translocase</keyword>
<dbReference type="InterPro" id="IPR056236">
    <property type="entry name" value="HMA_PCA1"/>
</dbReference>
<dbReference type="Pfam" id="PF00122">
    <property type="entry name" value="E1-E2_ATPase"/>
    <property type="match status" value="1"/>
</dbReference>
<feature type="transmembrane region" description="Helical" evidence="7">
    <location>
        <begin position="430"/>
        <end position="456"/>
    </location>
</feature>
<dbReference type="InterPro" id="IPR044492">
    <property type="entry name" value="P_typ_ATPase_HD_dom"/>
</dbReference>
<keyword evidence="3 7" id="KW-0479">Metal-binding</keyword>
<feature type="transmembrane region" description="Helical" evidence="7">
    <location>
        <begin position="776"/>
        <end position="799"/>
    </location>
</feature>
<feature type="transmembrane region" description="Helical" evidence="7">
    <location>
        <begin position="182"/>
        <end position="201"/>
    </location>
</feature>
<dbReference type="InterPro" id="IPR036412">
    <property type="entry name" value="HAD-like_sf"/>
</dbReference>
<dbReference type="InterPro" id="IPR027256">
    <property type="entry name" value="P-typ_ATPase_IB"/>
</dbReference>
<evidence type="ECO:0000256" key="1">
    <source>
        <dbReference type="ARBA" id="ARBA00004370"/>
    </source>
</evidence>
<dbReference type="SFLD" id="SFLDF00027">
    <property type="entry name" value="p-type_atpase"/>
    <property type="match status" value="1"/>
</dbReference>
<accession>A0A6A6WBV4</accession>